<dbReference type="STRING" id="1111077.M1WCN5"/>
<evidence type="ECO:0000256" key="6">
    <source>
        <dbReference type="ARBA" id="ARBA00023136"/>
    </source>
</evidence>
<dbReference type="PANTHER" id="PTHR48020">
    <property type="entry name" value="PROTON MYO-INOSITOL COTRANSPORTER"/>
    <property type="match status" value="1"/>
</dbReference>
<dbReference type="PANTHER" id="PTHR48020:SF40">
    <property type="entry name" value="MAJOR FACILITATOR SUPERFAMILY (MFS) PROFILE DOMAIN-CONTAINING PROTEIN"/>
    <property type="match status" value="1"/>
</dbReference>
<sequence length="654" mass="73753">MEHIERADGESRLSNDLHTITSTEAGLRSPSSSFPRVDLSSNIEAKIKNPLIGIPRRVLLSNVDQFCHDKNLNDYRHLIRQGALVAQDPTGYEDITGPEALSRDEIESLRDEVLHKWRVPKVLYLTIITCSIGAAVQGWDQTGSNGANLEFPRALGIDGPEVSHKMLVGLVNSAPYIGTALVGCWLTDPINSYFGRRGAIFVSANFCLWPVLAGAFCNTWQQLFACRFLLGVGMGTKASTGALVMSWQLWTAFGIFLGTCANLGLMRLQGEVWRYQLGSAFIPAIPLALLIFFCPESPRWFIKKNRYRDAMRSLCRLRNTRIQAARDLYYIHVQLQVEQEYAGHGNYVNRFIELFKIPRNRRATLASFIVMIAQQMCGINIIAFYSSDVFREAGANKLEALWATWGFGLINFLFAFPAVWTIDTFGRRSLLLFTFPQMAWTLLAAGLCTLIPGTAGPHLALVALFVYLFAAFYSPGEGPVPFTYSAEVFPLSHREVGMAWAVATNLFWAAVLGITFPLMLDRLDVLGAFGFYACLNIAALVLIFLFVPETKQRTLEELDYIFAVPTRVFMRYQTTKTLPWWFKRWILWRRNATLAPLYQLDVAAHEEEEEEQDRSSSHLGFENDKAMMEMKNMMGYMSTVMNQSQNSVHRGVGH</sequence>
<dbReference type="EMBL" id="CAGA01000011">
    <property type="protein sequence ID" value="CCE28959.1"/>
    <property type="molecule type" value="Genomic_DNA"/>
</dbReference>
<dbReference type="AlphaFoldDB" id="M1WCN5"/>
<dbReference type="NCBIfam" id="TIGR00879">
    <property type="entry name" value="SP"/>
    <property type="match status" value="1"/>
</dbReference>
<feature type="transmembrane region" description="Helical" evidence="7">
    <location>
        <begin position="497"/>
        <end position="520"/>
    </location>
</feature>
<dbReference type="FunFam" id="1.20.1250.20:FF:000474">
    <property type="entry name" value="Sugar transporter, putative"/>
    <property type="match status" value="1"/>
</dbReference>
<dbReference type="HOGENOM" id="CLU_001265_43_5_1"/>
<feature type="transmembrane region" description="Helical" evidence="7">
    <location>
        <begin position="272"/>
        <end position="294"/>
    </location>
</feature>
<dbReference type="VEuPathDB" id="FungiDB:CPUR_02649"/>
<evidence type="ECO:0000256" key="7">
    <source>
        <dbReference type="SAM" id="Phobius"/>
    </source>
</evidence>
<evidence type="ECO:0000313" key="10">
    <source>
        <dbReference type="Proteomes" id="UP000016801"/>
    </source>
</evidence>
<feature type="transmembrane region" description="Helical" evidence="7">
    <location>
        <begin position="429"/>
        <end position="452"/>
    </location>
</feature>
<dbReference type="Gene3D" id="1.20.1250.20">
    <property type="entry name" value="MFS general substrate transporter like domains"/>
    <property type="match status" value="1"/>
</dbReference>
<organism evidence="9 10">
    <name type="scientific">Claviceps purpurea (strain 20.1)</name>
    <name type="common">Ergot fungus</name>
    <name type="synonym">Sphacelia segetum</name>
    <dbReference type="NCBI Taxonomy" id="1111077"/>
    <lineage>
        <taxon>Eukaryota</taxon>
        <taxon>Fungi</taxon>
        <taxon>Dikarya</taxon>
        <taxon>Ascomycota</taxon>
        <taxon>Pezizomycotina</taxon>
        <taxon>Sordariomycetes</taxon>
        <taxon>Hypocreomycetidae</taxon>
        <taxon>Hypocreales</taxon>
        <taxon>Clavicipitaceae</taxon>
        <taxon>Claviceps</taxon>
    </lineage>
</organism>
<dbReference type="InterPro" id="IPR050814">
    <property type="entry name" value="Myo-inositol_Transporter"/>
</dbReference>
<dbReference type="PRINTS" id="PR00171">
    <property type="entry name" value="SUGRTRNSPORT"/>
</dbReference>
<keyword evidence="3" id="KW-0813">Transport</keyword>
<keyword evidence="4 7" id="KW-0812">Transmembrane</keyword>
<keyword evidence="5 7" id="KW-1133">Transmembrane helix</keyword>
<dbReference type="eggNOG" id="KOG0254">
    <property type="taxonomic scope" value="Eukaryota"/>
</dbReference>
<evidence type="ECO:0000256" key="1">
    <source>
        <dbReference type="ARBA" id="ARBA00004141"/>
    </source>
</evidence>
<keyword evidence="6 7" id="KW-0472">Membrane</keyword>
<dbReference type="PROSITE" id="PS50850">
    <property type="entry name" value="MFS"/>
    <property type="match status" value="1"/>
</dbReference>
<dbReference type="OrthoDB" id="5290825at2759"/>
<feature type="transmembrane region" description="Helical" evidence="7">
    <location>
        <begin position="458"/>
        <end position="476"/>
    </location>
</feature>
<protein>
    <submittedName>
        <fullName evidence="9">Related to sorbitol transporter</fullName>
    </submittedName>
</protein>
<dbReference type="InterPro" id="IPR036259">
    <property type="entry name" value="MFS_trans_sf"/>
</dbReference>
<name>M1WCN5_CLAP2</name>
<reference evidence="9 10" key="1">
    <citation type="journal article" date="2013" name="PLoS Genet.">
        <title>Plant-symbiotic fungi as chemical engineers: Multi-genome analysis of the Clavicipitaceae reveals dynamics of alkaloid loci.</title>
        <authorList>
            <person name="Schardl C.L."/>
            <person name="Young C.A."/>
            <person name="Hesse U."/>
            <person name="Amyotte S.G."/>
            <person name="Andreeva K."/>
            <person name="Calie P.J."/>
            <person name="Fleetwood D.J."/>
            <person name="Haws D.C."/>
            <person name="Moore N."/>
            <person name="Oeser B."/>
            <person name="Panaccione D.G."/>
            <person name="Schweri K.K."/>
            <person name="Voisey C.R."/>
            <person name="Farman M.L."/>
            <person name="Jaromczyk J.W."/>
            <person name="Roe B.A."/>
            <person name="O'Sullivan D.M."/>
            <person name="Scott B."/>
            <person name="Tudzynski P."/>
            <person name="An Z."/>
            <person name="Arnaoudova E.G."/>
            <person name="Bullock C.T."/>
            <person name="Charlton N.D."/>
            <person name="Chen L."/>
            <person name="Cox M."/>
            <person name="Dinkins R.D."/>
            <person name="Florea S."/>
            <person name="Glenn A.E."/>
            <person name="Gordon A."/>
            <person name="Gueldener U."/>
            <person name="Harris D.R."/>
            <person name="Hollin W."/>
            <person name="Jaromczyk J."/>
            <person name="Johnson R.D."/>
            <person name="Khan A.K."/>
            <person name="Leistner E."/>
            <person name="Leuchtmann A."/>
            <person name="Li C."/>
            <person name="Liu J."/>
            <person name="Liu J."/>
            <person name="Liu M."/>
            <person name="Mace W."/>
            <person name="Machado C."/>
            <person name="Nagabhyru P."/>
            <person name="Pan J."/>
            <person name="Schmid J."/>
            <person name="Sugawara K."/>
            <person name="Steiner U."/>
            <person name="Takach J.E."/>
            <person name="Tanaka E."/>
            <person name="Webb J.S."/>
            <person name="Wilson E.V."/>
            <person name="Wiseman J.L."/>
            <person name="Yoshida R."/>
            <person name="Zeng Z."/>
        </authorList>
    </citation>
    <scope>NUCLEOTIDE SEQUENCE [LARGE SCALE GENOMIC DNA]</scope>
    <source>
        <strain evidence="9 10">20.1</strain>
    </source>
</reference>
<dbReference type="InterPro" id="IPR003663">
    <property type="entry name" value="Sugar/inositol_transpt"/>
</dbReference>
<evidence type="ECO:0000313" key="9">
    <source>
        <dbReference type="EMBL" id="CCE28959.1"/>
    </source>
</evidence>
<feature type="transmembrane region" description="Helical" evidence="7">
    <location>
        <begin position="400"/>
        <end position="422"/>
    </location>
</feature>
<dbReference type="GO" id="GO:0015798">
    <property type="term" value="P:myo-inositol transport"/>
    <property type="evidence" value="ECO:0007669"/>
    <property type="project" value="UniProtKB-ARBA"/>
</dbReference>
<feature type="transmembrane region" description="Helical" evidence="7">
    <location>
        <begin position="526"/>
        <end position="547"/>
    </location>
</feature>
<keyword evidence="10" id="KW-1185">Reference proteome</keyword>
<feature type="transmembrane region" description="Helical" evidence="7">
    <location>
        <begin position="365"/>
        <end position="385"/>
    </location>
</feature>
<dbReference type="InterPro" id="IPR020846">
    <property type="entry name" value="MFS_dom"/>
</dbReference>
<gene>
    <name evidence="9" type="ORF">CPUR_02649</name>
</gene>
<dbReference type="GO" id="GO:0016020">
    <property type="term" value="C:membrane"/>
    <property type="evidence" value="ECO:0007669"/>
    <property type="project" value="UniProtKB-SubCell"/>
</dbReference>
<dbReference type="SUPFAM" id="SSF103473">
    <property type="entry name" value="MFS general substrate transporter"/>
    <property type="match status" value="1"/>
</dbReference>
<feature type="transmembrane region" description="Helical" evidence="7">
    <location>
        <begin position="247"/>
        <end position="266"/>
    </location>
</feature>
<dbReference type="Pfam" id="PF00083">
    <property type="entry name" value="Sugar_tr"/>
    <property type="match status" value="1"/>
</dbReference>
<comment type="subcellular location">
    <subcellularLocation>
        <location evidence="1">Membrane</location>
        <topology evidence="1">Multi-pass membrane protein</topology>
    </subcellularLocation>
</comment>
<evidence type="ECO:0000256" key="4">
    <source>
        <dbReference type="ARBA" id="ARBA00022692"/>
    </source>
</evidence>
<dbReference type="GO" id="GO:0022857">
    <property type="term" value="F:transmembrane transporter activity"/>
    <property type="evidence" value="ECO:0007669"/>
    <property type="project" value="InterPro"/>
</dbReference>
<evidence type="ECO:0000256" key="2">
    <source>
        <dbReference type="ARBA" id="ARBA00010992"/>
    </source>
</evidence>
<dbReference type="GO" id="GO:0015791">
    <property type="term" value="P:polyol transmembrane transport"/>
    <property type="evidence" value="ECO:0007669"/>
    <property type="project" value="UniProtKB-ARBA"/>
</dbReference>
<evidence type="ECO:0000256" key="3">
    <source>
        <dbReference type="ARBA" id="ARBA00022448"/>
    </source>
</evidence>
<evidence type="ECO:0000256" key="5">
    <source>
        <dbReference type="ARBA" id="ARBA00022989"/>
    </source>
</evidence>
<dbReference type="InterPro" id="IPR005828">
    <property type="entry name" value="MFS_sugar_transport-like"/>
</dbReference>
<feature type="domain" description="Major facilitator superfamily (MFS) profile" evidence="8">
    <location>
        <begin position="126"/>
        <end position="551"/>
    </location>
</feature>
<comment type="caution">
    <text evidence="9">The sequence shown here is derived from an EMBL/GenBank/DDBJ whole genome shotgun (WGS) entry which is preliminary data.</text>
</comment>
<proteinExistence type="inferred from homology"/>
<dbReference type="Proteomes" id="UP000016801">
    <property type="component" value="Unassembled WGS sequence"/>
</dbReference>
<feature type="transmembrane region" description="Helical" evidence="7">
    <location>
        <begin position="198"/>
        <end position="216"/>
    </location>
</feature>
<evidence type="ECO:0000259" key="8">
    <source>
        <dbReference type="PROSITE" id="PS50850"/>
    </source>
</evidence>
<comment type="similarity">
    <text evidence="2">Belongs to the major facilitator superfamily. Sugar transporter (TC 2.A.1.1) family.</text>
</comment>
<accession>M1WCN5</accession>